<dbReference type="KEGG" id="vab:WPS_04580"/>
<accession>A0AAN1XVR5</accession>
<keyword evidence="2" id="KW-1185">Reference proteome</keyword>
<dbReference type="RefSeq" id="WP_317996244.1">
    <property type="nucleotide sequence ID" value="NZ_AP025523.1"/>
</dbReference>
<dbReference type="Proteomes" id="UP001317532">
    <property type="component" value="Chromosome"/>
</dbReference>
<evidence type="ECO:0000313" key="2">
    <source>
        <dbReference type="Proteomes" id="UP001317532"/>
    </source>
</evidence>
<evidence type="ECO:0000313" key="1">
    <source>
        <dbReference type="EMBL" id="BDE05182.1"/>
    </source>
</evidence>
<sequence length="189" mass="19934">MGREATCACTWGDRHGAVKALLESSELIVRGAVSAKVPLVALRRVRVDGELLRFDVDDTAVSLELGARAAASWAAKIAAPAPSVAKKLGLTAAMRVRLLSGADEVLGDALAGTTRVSRGAYDCALARVETLAQLAKLDVAPVWVVYRKGRGGPVGEQAVRDALRARGLIDVKTAAVDEDYTALKFVRRA</sequence>
<organism evidence="1 2">
    <name type="scientific">Vulcanimicrobium alpinum</name>
    <dbReference type="NCBI Taxonomy" id="3016050"/>
    <lineage>
        <taxon>Bacteria</taxon>
        <taxon>Bacillati</taxon>
        <taxon>Vulcanimicrobiota</taxon>
        <taxon>Vulcanimicrobiia</taxon>
        <taxon>Vulcanimicrobiales</taxon>
        <taxon>Vulcanimicrobiaceae</taxon>
        <taxon>Vulcanimicrobium</taxon>
    </lineage>
</organism>
<protein>
    <submittedName>
        <fullName evidence="1">Uncharacterized protein</fullName>
    </submittedName>
</protein>
<proteinExistence type="predicted"/>
<reference evidence="1 2" key="1">
    <citation type="journal article" date="2022" name="ISME Commun">
        <title>Vulcanimicrobium alpinus gen. nov. sp. nov., the first cultivated representative of the candidate phylum 'Eremiobacterota', is a metabolically versatile aerobic anoxygenic phototroph.</title>
        <authorList>
            <person name="Yabe S."/>
            <person name="Muto K."/>
            <person name="Abe K."/>
            <person name="Yokota A."/>
            <person name="Staudigel H."/>
            <person name="Tebo B.M."/>
        </authorList>
    </citation>
    <scope>NUCLEOTIDE SEQUENCE [LARGE SCALE GENOMIC DNA]</scope>
    <source>
        <strain evidence="1 2">WC8-2</strain>
    </source>
</reference>
<dbReference type="AlphaFoldDB" id="A0AAN1XVR5"/>
<gene>
    <name evidence="1" type="ORF">WPS_04580</name>
</gene>
<name>A0AAN1XVR5_UNVUL</name>
<dbReference type="EMBL" id="AP025523">
    <property type="protein sequence ID" value="BDE05182.1"/>
    <property type="molecule type" value="Genomic_DNA"/>
</dbReference>